<dbReference type="PANTHER" id="PTHR10151">
    <property type="entry name" value="ECTONUCLEOTIDE PYROPHOSPHATASE/PHOSPHODIESTERASE"/>
    <property type="match status" value="1"/>
</dbReference>
<sequence>MRKIYTVLFFYILFISSVFSQKRIVFIGVDGLGSRILKKANTPVWDSLATMGSYSYNVNAVLPTLSNPNWASLLMGVSTKDHQIKDNKWRKSDFKDHFFCNQEKGNTVPTIFKVMRDRYPDENIVVFHEWKEFTELIEFNTLTYSYHEKGSGLILKASDYIIKEKPLLTFIHLDLVDKAGHTYGYRSNQYKTAVERADSLTGVILEKMREGNALDSTIFIITSDHGFNGKGHGGRSKKLREVPLILAGVGIPVGLRLPDRLHNYDLPVTLASILNCTIPGCWKGEVIKALMELPDNKNKLQ</sequence>
<dbReference type="STRING" id="153721.MYP_2174"/>
<proteinExistence type="predicted"/>
<dbReference type="Proteomes" id="UP000030185">
    <property type="component" value="Unassembled WGS sequence"/>
</dbReference>
<dbReference type="eggNOG" id="COG1524">
    <property type="taxonomic scope" value="Bacteria"/>
</dbReference>
<reference evidence="1 2" key="1">
    <citation type="submission" date="2014-09" db="EMBL/GenBank/DDBJ databases">
        <title>Sporocytophaga myxococcoides PG-01 genome sequencing.</title>
        <authorList>
            <person name="Liu L."/>
            <person name="Gao P.J."/>
            <person name="Chen G.J."/>
            <person name="Wang L.S."/>
        </authorList>
    </citation>
    <scope>NUCLEOTIDE SEQUENCE [LARGE SCALE GENOMIC DNA]</scope>
    <source>
        <strain evidence="1 2">PG-01</strain>
    </source>
</reference>
<dbReference type="Pfam" id="PF01663">
    <property type="entry name" value="Phosphodiest"/>
    <property type="match status" value="1"/>
</dbReference>
<dbReference type="SUPFAM" id="SSF53649">
    <property type="entry name" value="Alkaline phosphatase-like"/>
    <property type="match status" value="1"/>
</dbReference>
<dbReference type="PANTHER" id="PTHR10151:SF120">
    <property type="entry name" value="BIS(5'-ADENOSYL)-TRIPHOSPHATASE"/>
    <property type="match status" value="1"/>
</dbReference>
<dbReference type="Gene3D" id="3.40.720.10">
    <property type="entry name" value="Alkaline Phosphatase, subunit A"/>
    <property type="match status" value="1"/>
</dbReference>
<comment type="caution">
    <text evidence="1">The sequence shown here is derived from an EMBL/GenBank/DDBJ whole genome shotgun (WGS) entry which is preliminary data.</text>
</comment>
<organism evidence="1 2">
    <name type="scientific">Sporocytophaga myxococcoides</name>
    <dbReference type="NCBI Taxonomy" id="153721"/>
    <lineage>
        <taxon>Bacteria</taxon>
        <taxon>Pseudomonadati</taxon>
        <taxon>Bacteroidota</taxon>
        <taxon>Cytophagia</taxon>
        <taxon>Cytophagales</taxon>
        <taxon>Cytophagaceae</taxon>
        <taxon>Sporocytophaga</taxon>
    </lineage>
</organism>
<protein>
    <submittedName>
        <fullName evidence="1">Uncharacterized protein</fullName>
    </submittedName>
</protein>
<name>A0A098LDD1_9BACT</name>
<dbReference type="OrthoDB" id="279982at2"/>
<keyword evidence="2" id="KW-1185">Reference proteome</keyword>
<evidence type="ECO:0000313" key="2">
    <source>
        <dbReference type="Proteomes" id="UP000030185"/>
    </source>
</evidence>
<dbReference type="EMBL" id="BBLT01000004">
    <property type="protein sequence ID" value="GAL84946.1"/>
    <property type="molecule type" value="Genomic_DNA"/>
</dbReference>
<accession>A0A098LDD1</accession>
<gene>
    <name evidence="1" type="ORF">MYP_2174</name>
</gene>
<dbReference type="InterPro" id="IPR002591">
    <property type="entry name" value="Phosphodiest/P_Trfase"/>
</dbReference>
<dbReference type="RefSeq" id="WP_045462770.1">
    <property type="nucleotide sequence ID" value="NZ_BBLT01000004.1"/>
</dbReference>
<dbReference type="GO" id="GO:0016787">
    <property type="term" value="F:hydrolase activity"/>
    <property type="evidence" value="ECO:0007669"/>
    <property type="project" value="UniProtKB-ARBA"/>
</dbReference>
<dbReference type="AlphaFoldDB" id="A0A098LDD1"/>
<evidence type="ECO:0000313" key="1">
    <source>
        <dbReference type="EMBL" id="GAL84946.1"/>
    </source>
</evidence>
<dbReference type="InterPro" id="IPR017850">
    <property type="entry name" value="Alkaline_phosphatase_core_sf"/>
</dbReference>